<evidence type="ECO:0000256" key="2">
    <source>
        <dbReference type="SAM" id="MobiDB-lite"/>
    </source>
</evidence>
<dbReference type="InParanoid" id="J4H1W6"/>
<dbReference type="Gene3D" id="1.10.287.1490">
    <property type="match status" value="1"/>
</dbReference>
<dbReference type="RefSeq" id="XP_012179772.1">
    <property type="nucleotide sequence ID" value="XM_012324382.1"/>
</dbReference>
<sequence>MAEAQFPIRDDHPLVLELISLRTAVARYQHEAHATSVKLQRHSLDTSHALERTHALEIENARLKEEVVVLRTVPEATPHPASLQVQELTLAHRRLSDKLTLTEETFQGTIAELTQSRSDLAKAQHDIDAAYELVARTRAQLVEAEARERELERKARAAEEERKLADLVVQEYADLVRTLEGRPRQVTSPRPSLPLGNESNSSSATLVDSLSEGKSGLQKLLEEFNDETEKLAAETTRLHGEIALLSTRLEAERGRSERDRAQLAESLLRLEAYKIDDNTAAKMVSRYMSVTLVLYYRNSTVMACQHRKFSQSSTDSLQKAMDSMKARHTATTASLRTEIDHFQKALFTERRQSEKLRFALDELTEDISREAYGRRREISLRLAFLGREESLAEGLRRWTRKAKETFCRIISTDSTKDVAGVIQPMFNHVIQDAEGLLESLNGQPTVEDGSIGSLARVVAAQDAISALSRELQVETDRRLDLERRLAQISHELHLSQHPEVASTINRDGDTSIKETQSSTIVVFDQELRPPSTPPIADTQLSRLDLDHCLSFQNASSPIQQPLILISQPDSVLVDKSQAGSGISIGPAEPIEPMQPQISQSIDSSAARPSTKQILAQSDEVEQAADLEFMPIVQNGELDLPTSSPSEEKPPRQYPLTLSEKSEEDSMSIPASAALLGMSKFEAQTQPDVPSIPLPVVDSAVGLLSSVRDPGISSGGSSKPISSLQQPTAPLLNLLDRPENPLLVGLTRVKQRYDDVQRGFHDCDIALKDLQKDLKTVPPTSDMIFVFQKAVERLGDFNEDVRVELEIRITDEARMISGYEALLTIPGAMSEEVNQVELEVEIEAFVNGTDKAVVRATQSFARKLDDLEHDIASLKRALHELSVAVDELPSPPTKASPSWPTWTTGLLSPSRPVSPAQTFGSVMTSPRLRYTSLSHPRKPSDNSPDHGPNPFISLGLRIPMPTIASSPLPPTTSRPRVSSGTYMLGLGARSQSFNFGSLPMKKSPSVSSLRLGKAADNGNDHGATDGDEMSSDVE</sequence>
<gene>
    <name evidence="3" type="ORF">FIBRA_02523</name>
</gene>
<organism evidence="3 4">
    <name type="scientific">Fibroporia radiculosa</name>
    <dbReference type="NCBI Taxonomy" id="599839"/>
    <lineage>
        <taxon>Eukaryota</taxon>
        <taxon>Fungi</taxon>
        <taxon>Dikarya</taxon>
        <taxon>Basidiomycota</taxon>
        <taxon>Agaricomycotina</taxon>
        <taxon>Agaricomycetes</taxon>
        <taxon>Polyporales</taxon>
        <taxon>Fibroporiaceae</taxon>
        <taxon>Fibroporia</taxon>
    </lineage>
</organism>
<feature type="region of interest" description="Disordered" evidence="2">
    <location>
        <begin position="577"/>
        <end position="609"/>
    </location>
</feature>
<accession>J4H1W6</accession>
<keyword evidence="1" id="KW-0175">Coiled coil</keyword>
<dbReference type="OrthoDB" id="2592022at2759"/>
<feature type="region of interest" description="Disordered" evidence="2">
    <location>
        <begin position="181"/>
        <end position="209"/>
    </location>
</feature>
<feature type="coiled-coil region" evidence="1">
    <location>
        <begin position="856"/>
        <end position="883"/>
    </location>
</feature>
<feature type="compositionally biased region" description="Polar residues" evidence="2">
    <location>
        <begin position="197"/>
        <end position="208"/>
    </location>
</feature>
<dbReference type="EMBL" id="HE796987">
    <property type="protein sequence ID" value="CCM00489.1"/>
    <property type="molecule type" value="Genomic_DNA"/>
</dbReference>
<name>J4H1W6_9APHY</name>
<evidence type="ECO:0000313" key="4">
    <source>
        <dbReference type="Proteomes" id="UP000006352"/>
    </source>
</evidence>
<evidence type="ECO:0000313" key="3">
    <source>
        <dbReference type="EMBL" id="CCM00489.1"/>
    </source>
</evidence>
<feature type="compositionally biased region" description="Polar residues" evidence="2">
    <location>
        <begin position="595"/>
        <end position="609"/>
    </location>
</feature>
<dbReference type="AlphaFoldDB" id="J4H1W6"/>
<feature type="region of interest" description="Disordered" evidence="2">
    <location>
        <begin position="992"/>
        <end position="1033"/>
    </location>
</feature>
<dbReference type="GeneID" id="24095400"/>
<dbReference type="Proteomes" id="UP000006352">
    <property type="component" value="Unassembled WGS sequence"/>
</dbReference>
<feature type="region of interest" description="Disordered" evidence="2">
    <location>
        <begin position="635"/>
        <end position="664"/>
    </location>
</feature>
<dbReference type="STRING" id="599839.J4H1W6"/>
<dbReference type="HOGENOM" id="CLU_003988_0_0_1"/>
<keyword evidence="4" id="KW-1185">Reference proteome</keyword>
<feature type="coiled-coil region" evidence="1">
    <location>
        <begin position="127"/>
        <end position="168"/>
    </location>
</feature>
<proteinExistence type="predicted"/>
<evidence type="ECO:0000256" key="1">
    <source>
        <dbReference type="SAM" id="Coils"/>
    </source>
</evidence>
<feature type="region of interest" description="Disordered" evidence="2">
    <location>
        <begin position="930"/>
        <end position="952"/>
    </location>
</feature>
<protein>
    <submittedName>
        <fullName evidence="3">Uncharacterized protein</fullName>
    </submittedName>
</protein>
<feature type="compositionally biased region" description="Acidic residues" evidence="2">
    <location>
        <begin position="1024"/>
        <end position="1033"/>
    </location>
</feature>
<reference evidence="3 4" key="1">
    <citation type="journal article" date="2012" name="Appl. Environ. Microbiol.">
        <title>Short-read sequencing for genomic analysis of the brown rot fungus Fibroporia radiculosa.</title>
        <authorList>
            <person name="Tang J.D."/>
            <person name="Perkins A.D."/>
            <person name="Sonstegard T.S."/>
            <person name="Schroeder S.G."/>
            <person name="Burgess S.C."/>
            <person name="Diehl S.V."/>
        </authorList>
    </citation>
    <scope>NUCLEOTIDE SEQUENCE [LARGE SCALE GENOMIC DNA]</scope>
    <source>
        <strain evidence="3 4">TFFH 294</strain>
    </source>
</reference>